<dbReference type="SMART" id="SM00164">
    <property type="entry name" value="TBC"/>
    <property type="match status" value="1"/>
</dbReference>
<dbReference type="FunFam" id="1.10.472.80:FF:000055">
    <property type="entry name" value="TBC domain-containing protein C1778.09"/>
    <property type="match status" value="1"/>
</dbReference>
<dbReference type="GO" id="GO:0031267">
    <property type="term" value="F:small GTPase binding"/>
    <property type="evidence" value="ECO:0007669"/>
    <property type="project" value="TreeGrafter"/>
</dbReference>
<dbReference type="FunFam" id="1.10.8.270:FF:000023">
    <property type="entry name" value="TBC domain-containing protein C1778.09"/>
    <property type="match status" value="1"/>
</dbReference>
<dbReference type="PROSITE" id="PS50086">
    <property type="entry name" value="TBC_RABGAP"/>
    <property type="match status" value="1"/>
</dbReference>
<feature type="compositionally biased region" description="Basic and acidic residues" evidence="1">
    <location>
        <begin position="218"/>
        <end position="248"/>
    </location>
</feature>
<keyword evidence="4" id="KW-1185">Reference proteome</keyword>
<feature type="compositionally biased region" description="Basic and acidic residues" evidence="1">
    <location>
        <begin position="346"/>
        <end position="357"/>
    </location>
</feature>
<comment type="caution">
    <text evidence="3">The sequence shown here is derived from an EMBL/GenBank/DDBJ whole genome shotgun (WGS) entry which is preliminary data.</text>
</comment>
<dbReference type="STRING" id="1231657.A0A1Y2A0E7"/>
<protein>
    <submittedName>
        <fullName evidence="3">Rab-GTPase-TBC domain-domain-containing protein</fullName>
    </submittedName>
</protein>
<feature type="region of interest" description="Disordered" evidence="1">
    <location>
        <begin position="1"/>
        <end position="175"/>
    </location>
</feature>
<feature type="compositionally biased region" description="Basic and acidic residues" evidence="1">
    <location>
        <begin position="74"/>
        <end position="84"/>
    </location>
</feature>
<dbReference type="InterPro" id="IPR050302">
    <property type="entry name" value="Rab_GAP_TBC_domain"/>
</dbReference>
<feature type="domain" description="Rab-GAP TBC" evidence="2">
    <location>
        <begin position="564"/>
        <end position="757"/>
    </location>
</feature>
<organism evidence="3 4">
    <name type="scientific">Clohesyomyces aquaticus</name>
    <dbReference type="NCBI Taxonomy" id="1231657"/>
    <lineage>
        <taxon>Eukaryota</taxon>
        <taxon>Fungi</taxon>
        <taxon>Dikarya</taxon>
        <taxon>Ascomycota</taxon>
        <taxon>Pezizomycotina</taxon>
        <taxon>Dothideomycetes</taxon>
        <taxon>Pleosporomycetidae</taxon>
        <taxon>Pleosporales</taxon>
        <taxon>Lindgomycetaceae</taxon>
        <taxon>Clohesyomyces</taxon>
    </lineage>
</organism>
<feature type="compositionally biased region" description="Low complexity" evidence="1">
    <location>
        <begin position="13"/>
        <end position="48"/>
    </location>
</feature>
<evidence type="ECO:0000313" key="4">
    <source>
        <dbReference type="Proteomes" id="UP000193144"/>
    </source>
</evidence>
<feature type="compositionally biased region" description="Polar residues" evidence="1">
    <location>
        <begin position="101"/>
        <end position="114"/>
    </location>
</feature>
<feature type="compositionally biased region" description="Low complexity" evidence="1">
    <location>
        <begin position="254"/>
        <end position="264"/>
    </location>
</feature>
<feature type="compositionally biased region" description="Basic and acidic residues" evidence="1">
    <location>
        <begin position="146"/>
        <end position="157"/>
    </location>
</feature>
<dbReference type="PANTHER" id="PTHR47219:SF9">
    <property type="entry name" value="GTPASE ACTIVATING PROTEIN AND CENTROSOME-ASSOCIATED, ISOFORM B"/>
    <property type="match status" value="1"/>
</dbReference>
<dbReference type="InterPro" id="IPR000195">
    <property type="entry name" value="Rab-GAP-TBC_dom"/>
</dbReference>
<dbReference type="Proteomes" id="UP000193144">
    <property type="component" value="Unassembled WGS sequence"/>
</dbReference>
<evidence type="ECO:0000256" key="1">
    <source>
        <dbReference type="SAM" id="MobiDB-lite"/>
    </source>
</evidence>
<gene>
    <name evidence="3" type="ORF">BCR34DRAFT_476970</name>
</gene>
<dbReference type="Pfam" id="PF00566">
    <property type="entry name" value="RabGAP-TBC"/>
    <property type="match status" value="1"/>
</dbReference>
<sequence>MRDAAAGTPAGEQQQQQQQQQHHLSPATSNDASSSPSPAQSSSSPSPSTRGWLSSVRRPRTSPGPKASALKRTQLAEDDVRRDSALATSSSPTTSSGPSSDITHSSPPASSLRRTPSLPAIVVQDGHSLQSARPSSHVARASQEQQELKADRQDTFRGIDTIIPTGGFDDLVSPTQLSFSKRGSMIVGGKRANTMKRPLHHVAEGTTEAAPPAATPPRQKEKEQTTEHTPAQKEEGKPESQDKPESQELHTPQSLRLPPRSPSRVSARGRTASTRVLSTDEMMLSRKVRTMYKHGNEGAAEWESPDEDQDHTQPMLGDGSAAGTPLNGSSLTVDARRGDAASLRSARQERFIEKEPTETAGGVEDWADLEGDEVDRYGFIVPKKSGSRGSSNGGLSGPDEPRIQRVSTALKIASEEPRRRRIGRSASKARSARSANPSNASSPKRRRSLKSTRNNGSVYSNQTAATRTASGNPLRYAANRLPHNKDRRFMDEASDMLTLPPGLAQIAEQEDGGRAAQAMKAKEMEREEKWRKMARVVESGAKGGGMMFEFDVKDPKLVARTWKGIPDRWRGTAWYAFLAASAKADPESPTDEELIESYYELQEESSADDMQIDVDVPRTINRHIMFRRRYRGGQRLLFRVLHAMSLYLPDTGYVQGMAALAATLLCYYEEDKAFVMLVRLWMLRGLERLYESGFIGLMDALEDFEKNWLRGGDVAKKLEELCITSTAYGTRWYLTLFNYSLPFPAQLRVWDVFMLLGDKSNANKNPKTDNSASDKFSGDLDVLHATSAALIDATREILLDSDFENAMKVLTSWVPIKDEDLLMRVAKAEYKMRKKRARDG</sequence>
<feature type="region of interest" description="Disordered" evidence="1">
    <location>
        <begin position="296"/>
        <end position="365"/>
    </location>
</feature>
<dbReference type="InterPro" id="IPR035969">
    <property type="entry name" value="Rab-GAP_TBC_sf"/>
</dbReference>
<reference evidence="3 4" key="1">
    <citation type="submission" date="2016-07" db="EMBL/GenBank/DDBJ databases">
        <title>Pervasive Adenine N6-methylation of Active Genes in Fungi.</title>
        <authorList>
            <consortium name="DOE Joint Genome Institute"/>
            <person name="Mondo S.J."/>
            <person name="Dannebaum R.O."/>
            <person name="Kuo R.C."/>
            <person name="Labutti K."/>
            <person name="Haridas S."/>
            <person name="Kuo A."/>
            <person name="Salamov A."/>
            <person name="Ahrendt S.R."/>
            <person name="Lipzen A."/>
            <person name="Sullivan W."/>
            <person name="Andreopoulos W.B."/>
            <person name="Clum A."/>
            <person name="Lindquist E."/>
            <person name="Daum C."/>
            <person name="Ramamoorthy G.K."/>
            <person name="Gryganskyi A."/>
            <person name="Culley D."/>
            <person name="Magnuson J.K."/>
            <person name="James T.Y."/>
            <person name="O'Malley M.A."/>
            <person name="Stajich J.E."/>
            <person name="Spatafora J.W."/>
            <person name="Visel A."/>
            <person name="Grigoriev I.V."/>
        </authorList>
    </citation>
    <scope>NUCLEOTIDE SEQUENCE [LARGE SCALE GENOMIC DNA]</scope>
    <source>
        <strain evidence="3 4">CBS 115471</strain>
    </source>
</reference>
<evidence type="ECO:0000313" key="3">
    <source>
        <dbReference type="EMBL" id="ORY15979.1"/>
    </source>
</evidence>
<dbReference type="PANTHER" id="PTHR47219">
    <property type="entry name" value="RAB GTPASE-ACTIVATING PROTEIN 1-LIKE"/>
    <property type="match status" value="1"/>
</dbReference>
<name>A0A1Y2A0E7_9PLEO</name>
<feature type="compositionally biased region" description="Low complexity" evidence="1">
    <location>
        <begin position="88"/>
        <end position="100"/>
    </location>
</feature>
<dbReference type="GO" id="GO:0005096">
    <property type="term" value="F:GTPase activator activity"/>
    <property type="evidence" value="ECO:0007669"/>
    <property type="project" value="TreeGrafter"/>
</dbReference>
<dbReference type="SUPFAM" id="SSF47923">
    <property type="entry name" value="Ypt/Rab-GAP domain of gyp1p"/>
    <property type="match status" value="2"/>
</dbReference>
<dbReference type="OrthoDB" id="294251at2759"/>
<feature type="compositionally biased region" description="Low complexity" evidence="1">
    <location>
        <begin position="424"/>
        <end position="442"/>
    </location>
</feature>
<accession>A0A1Y2A0E7</accession>
<dbReference type="Gene3D" id="1.10.8.270">
    <property type="entry name" value="putative rabgap domain of human tbc1 domain family member 14 like domains"/>
    <property type="match status" value="1"/>
</dbReference>
<dbReference type="AlphaFoldDB" id="A0A1Y2A0E7"/>
<dbReference type="EMBL" id="MCFA01000021">
    <property type="protein sequence ID" value="ORY15979.1"/>
    <property type="molecule type" value="Genomic_DNA"/>
</dbReference>
<proteinExistence type="predicted"/>
<evidence type="ECO:0000259" key="2">
    <source>
        <dbReference type="PROSITE" id="PS50086"/>
    </source>
</evidence>
<feature type="region of interest" description="Disordered" evidence="1">
    <location>
        <begin position="380"/>
        <end position="477"/>
    </location>
</feature>
<dbReference type="Gene3D" id="1.10.472.80">
    <property type="entry name" value="Ypt/Rab-GAP domain of gyp1p, domain 3"/>
    <property type="match status" value="1"/>
</dbReference>
<feature type="compositionally biased region" description="Polar residues" evidence="1">
    <location>
        <begin position="451"/>
        <end position="471"/>
    </location>
</feature>
<feature type="region of interest" description="Disordered" evidence="1">
    <location>
        <begin position="203"/>
        <end position="282"/>
    </location>
</feature>